<dbReference type="EMBL" id="OW240912">
    <property type="protein sequence ID" value="CAH2223255.1"/>
    <property type="molecule type" value="Genomic_DNA"/>
</dbReference>
<reference evidence="2" key="1">
    <citation type="submission" date="2022-03" db="EMBL/GenBank/DDBJ databases">
        <authorList>
            <person name="Alioto T."/>
            <person name="Alioto T."/>
            <person name="Gomez Garrido J."/>
        </authorList>
    </citation>
    <scope>NUCLEOTIDE SEQUENCE</scope>
</reference>
<sequence length="113" mass="11907">MDGFLSTLAGPTHKAQTPNMASTSPISTCSSSDGTTLADIGAELKRIATAMVTKDDLTHLSSKLHEAIKTEMAGLKGEVKAQENRTLQLEQKAQTAEDHSTALKRHETATGGS</sequence>
<feature type="region of interest" description="Disordered" evidence="1">
    <location>
        <begin position="88"/>
        <end position="113"/>
    </location>
</feature>
<dbReference type="Proteomes" id="UP001295444">
    <property type="component" value="Chromosome 01"/>
</dbReference>
<gene>
    <name evidence="2" type="ORF">PECUL_23A008774</name>
</gene>
<accession>A0AAD1VNK3</accession>
<evidence type="ECO:0000313" key="2">
    <source>
        <dbReference type="EMBL" id="CAH2223255.1"/>
    </source>
</evidence>
<proteinExistence type="predicted"/>
<evidence type="ECO:0000256" key="1">
    <source>
        <dbReference type="SAM" id="MobiDB-lite"/>
    </source>
</evidence>
<evidence type="ECO:0000313" key="3">
    <source>
        <dbReference type="Proteomes" id="UP001295444"/>
    </source>
</evidence>
<organism evidence="2 3">
    <name type="scientific">Pelobates cultripes</name>
    <name type="common">Western spadefoot toad</name>
    <dbReference type="NCBI Taxonomy" id="61616"/>
    <lineage>
        <taxon>Eukaryota</taxon>
        <taxon>Metazoa</taxon>
        <taxon>Chordata</taxon>
        <taxon>Craniata</taxon>
        <taxon>Vertebrata</taxon>
        <taxon>Euteleostomi</taxon>
        <taxon>Amphibia</taxon>
        <taxon>Batrachia</taxon>
        <taxon>Anura</taxon>
        <taxon>Pelobatoidea</taxon>
        <taxon>Pelobatidae</taxon>
        <taxon>Pelobates</taxon>
    </lineage>
</organism>
<dbReference type="AlphaFoldDB" id="A0AAD1VNK3"/>
<feature type="compositionally biased region" description="Low complexity" evidence="1">
    <location>
        <begin position="22"/>
        <end position="34"/>
    </location>
</feature>
<feature type="region of interest" description="Disordered" evidence="1">
    <location>
        <begin position="1"/>
        <end position="34"/>
    </location>
</feature>
<name>A0AAD1VNK3_PELCU</name>
<keyword evidence="3" id="KW-1185">Reference proteome</keyword>
<feature type="compositionally biased region" description="Basic and acidic residues" evidence="1">
    <location>
        <begin position="95"/>
        <end position="113"/>
    </location>
</feature>
<protein>
    <submittedName>
        <fullName evidence="2">Uncharacterized protein</fullName>
    </submittedName>
</protein>